<dbReference type="InterPro" id="IPR005514">
    <property type="entry name" value="DUF316"/>
</dbReference>
<accession>A0A1I7TTT1</accession>
<dbReference type="Proteomes" id="UP000095282">
    <property type="component" value="Unplaced"/>
</dbReference>
<sequence length="158" mass="18270">MIVEFEKELEVDVACLIKKDGVKTGDLVDISMMKPNGTLDKLTVNVSSIEEWMLHMRDLKPVDYLEGAPLHQKVDNKWTMIGFYHNDDVTQRDEVDVQRMSRYQETICEWAGICETPIPIESKKTKKPEKEEQEEEEAKNGEKVSGYTLILLFVSLYL</sequence>
<proteinExistence type="predicted"/>
<evidence type="ECO:0000256" key="1">
    <source>
        <dbReference type="SAM" id="MobiDB-lite"/>
    </source>
</evidence>
<evidence type="ECO:0000313" key="3">
    <source>
        <dbReference type="WBParaSite" id="Csp11.Scaffold629.g11707.t1"/>
    </source>
</evidence>
<feature type="region of interest" description="Disordered" evidence="1">
    <location>
        <begin position="121"/>
        <end position="141"/>
    </location>
</feature>
<protein>
    <submittedName>
        <fullName evidence="3">Peptidase S1 domain-containing protein</fullName>
    </submittedName>
</protein>
<organism evidence="2 3">
    <name type="scientific">Caenorhabditis tropicalis</name>
    <dbReference type="NCBI Taxonomy" id="1561998"/>
    <lineage>
        <taxon>Eukaryota</taxon>
        <taxon>Metazoa</taxon>
        <taxon>Ecdysozoa</taxon>
        <taxon>Nematoda</taxon>
        <taxon>Chromadorea</taxon>
        <taxon>Rhabditida</taxon>
        <taxon>Rhabditina</taxon>
        <taxon>Rhabditomorpha</taxon>
        <taxon>Rhabditoidea</taxon>
        <taxon>Rhabditidae</taxon>
        <taxon>Peloderinae</taxon>
        <taxon>Caenorhabditis</taxon>
    </lineage>
</organism>
<keyword evidence="2" id="KW-1185">Reference proteome</keyword>
<evidence type="ECO:0000313" key="2">
    <source>
        <dbReference type="Proteomes" id="UP000095282"/>
    </source>
</evidence>
<reference evidence="3" key="1">
    <citation type="submission" date="2016-11" db="UniProtKB">
        <authorList>
            <consortium name="WormBaseParasite"/>
        </authorList>
    </citation>
    <scope>IDENTIFICATION</scope>
</reference>
<dbReference type="AlphaFoldDB" id="A0A1I7TTT1"/>
<dbReference type="WBParaSite" id="Csp11.Scaffold629.g11707.t1">
    <property type="protein sequence ID" value="Csp11.Scaffold629.g11707.t1"/>
    <property type="gene ID" value="Csp11.Scaffold629.g11707"/>
</dbReference>
<dbReference type="Pfam" id="PF03761">
    <property type="entry name" value="DUF316"/>
    <property type="match status" value="1"/>
</dbReference>
<name>A0A1I7TTT1_9PELO</name>